<keyword evidence="3" id="KW-1185">Reference proteome</keyword>
<organism evidence="2 3">
    <name type="scientific">Thermococcus indicus</name>
    <dbReference type="NCBI Taxonomy" id="2586643"/>
    <lineage>
        <taxon>Archaea</taxon>
        <taxon>Methanobacteriati</taxon>
        <taxon>Methanobacteriota</taxon>
        <taxon>Thermococci</taxon>
        <taxon>Thermococcales</taxon>
        <taxon>Thermococcaceae</taxon>
        <taxon>Thermococcus</taxon>
    </lineage>
</organism>
<protein>
    <submittedName>
        <fullName evidence="2">Calcium-binding protein</fullName>
    </submittedName>
</protein>
<dbReference type="OrthoDB" id="102130at2157"/>
<reference evidence="2 3" key="1">
    <citation type="submission" date="2019-06" db="EMBL/GenBank/DDBJ databases">
        <title>Thermococcus indicus sp. nov., a Fe(III)-reducing hyperthermophilic archaeon isolated from the Onnuri vent field of the Central Indian Ocean ridge.</title>
        <authorList>
            <person name="Lim J.K."/>
            <person name="Kim Y.J."/>
            <person name="Kwon K.K."/>
        </authorList>
    </citation>
    <scope>NUCLEOTIDE SEQUENCE [LARGE SCALE GENOMIC DNA]</scope>
    <source>
        <strain evidence="2 3">IOH1</strain>
    </source>
</reference>
<feature type="compositionally biased region" description="Polar residues" evidence="1">
    <location>
        <begin position="42"/>
        <end position="59"/>
    </location>
</feature>
<dbReference type="RefSeq" id="WP_139681428.1">
    <property type="nucleotide sequence ID" value="NZ_CP040846.1"/>
</dbReference>
<dbReference type="Proteomes" id="UP000306007">
    <property type="component" value="Chromosome"/>
</dbReference>
<gene>
    <name evidence="2" type="ORF">FH039_11565</name>
</gene>
<dbReference type="EMBL" id="CP040846">
    <property type="protein sequence ID" value="QDA32106.1"/>
    <property type="molecule type" value="Genomic_DNA"/>
</dbReference>
<feature type="region of interest" description="Disordered" evidence="1">
    <location>
        <begin position="36"/>
        <end position="66"/>
    </location>
</feature>
<evidence type="ECO:0000313" key="2">
    <source>
        <dbReference type="EMBL" id="QDA32106.1"/>
    </source>
</evidence>
<dbReference type="AlphaFoldDB" id="A0A4Y5SMI6"/>
<evidence type="ECO:0000313" key="3">
    <source>
        <dbReference type="Proteomes" id="UP000306007"/>
    </source>
</evidence>
<sequence>MKKLIVLLLVVLLVAYIYHSNPRVIDDLTKKAREKAEGIDSGNENPGNDNGNSAGTNTGEKGFSGSGWAGNGSEGDVYIGEGFGAVRVNSTYVLFLDRNDDGKIDAVYLDTTGDGNYDTKYLDQNYDGKTDEWVTTFNGEKSYAWDLTGDGIADVYDTDGDGKVDAWDINSDGVIDERDVDGDGNPDLHDMDFDGVFDEFQGGPVLASPENETAACPQTVEDAYRLYVQAYNNVTKLQAQYNDEPSDELKEKLEEAYGKYEKAKACYESFTETESGTERENITGELGGLMKATLSTNGSVGIRFSTGEIFQTLEDWEKMDIALEPWCVDYPAILGHYVDIGAKSLEELTVGDIPASGYPAEEGAMEVVIGHVYVNRNSDGSYTAFTLVSHERIGDCGHVVEIEYRNAGR</sequence>
<name>A0A4Y5SMI6_9EURY</name>
<accession>A0A4Y5SMI6</accession>
<proteinExistence type="predicted"/>
<evidence type="ECO:0000256" key="1">
    <source>
        <dbReference type="SAM" id="MobiDB-lite"/>
    </source>
</evidence>
<dbReference type="KEGG" id="tic:FH039_11565"/>
<dbReference type="GeneID" id="40475831"/>